<dbReference type="PANTHER" id="PTHR42924">
    <property type="entry name" value="EXONUCLEASE"/>
    <property type="match status" value="1"/>
</dbReference>
<dbReference type="CDD" id="cd07438">
    <property type="entry name" value="PHP_HisPPase_AMP"/>
    <property type="match status" value="1"/>
</dbReference>
<dbReference type="InterPro" id="IPR004013">
    <property type="entry name" value="PHP_dom"/>
</dbReference>
<dbReference type="Pfam" id="PF02811">
    <property type="entry name" value="PHP"/>
    <property type="match status" value="1"/>
</dbReference>
<dbReference type="InterPro" id="IPR003141">
    <property type="entry name" value="Pol/His_phosphatase_N"/>
</dbReference>
<feature type="domain" description="Polymerase/histidinol phosphatase N-terminal" evidence="1">
    <location>
        <begin position="4"/>
        <end position="70"/>
    </location>
</feature>
<evidence type="ECO:0000259" key="1">
    <source>
        <dbReference type="SMART" id="SM00481"/>
    </source>
</evidence>
<dbReference type="SUPFAM" id="SSF89550">
    <property type="entry name" value="PHP domain-like"/>
    <property type="match status" value="1"/>
</dbReference>
<dbReference type="PANTHER" id="PTHR42924:SF3">
    <property type="entry name" value="POLYMERASE_HISTIDINOL PHOSPHATASE N-TERMINAL DOMAIN-CONTAINING PROTEIN"/>
    <property type="match status" value="1"/>
</dbReference>
<dbReference type="EMBL" id="JACOIH010000001">
    <property type="protein sequence ID" value="MBC3937495.1"/>
    <property type="molecule type" value="Genomic_DNA"/>
</dbReference>
<reference evidence="2 3" key="1">
    <citation type="submission" date="2020-08" db="EMBL/GenBank/DDBJ databases">
        <authorList>
            <person name="Liu C."/>
            <person name="Sun Q."/>
        </authorList>
    </citation>
    <scope>NUCLEOTIDE SEQUENCE [LARGE SCALE GENOMIC DNA]</scope>
    <source>
        <strain evidence="2 3">22A2-44</strain>
    </source>
</reference>
<sequence>MSWLDLHLHSSFSDDGEFSPTRLALLCWRAGIGTAALADHNTTRGVPEMLKAGRALGVEVIPAVELDCTHEGVDLHLLGYWIDPAHPGFARAEESVLSQEQTAAGRRIELVRACGIPLDLAAVTALSKDGIVTGEMIAEVALAMPENAEHPLLSPYRPGGARSDNPYVNFYWDFCAQGKPAYVPIRFPSLTEAVALVREAGGLPVLAHPGNNIHEDAALLQSIVRCGVAGLEAYSSYHTPAQTAFYLRQAEALGLAVTCGSDFHGKIKPAIRLGSAESGGREAVLLGELRKKLDSLEGAR</sequence>
<keyword evidence="3" id="KW-1185">Reference proteome</keyword>
<proteinExistence type="predicted"/>
<evidence type="ECO:0000313" key="2">
    <source>
        <dbReference type="EMBL" id="MBC3937495.1"/>
    </source>
</evidence>
<comment type="caution">
    <text evidence="2">The sequence shown here is derived from an EMBL/GenBank/DDBJ whole genome shotgun (WGS) entry which is preliminary data.</text>
</comment>
<name>A0ABR7AAM7_9FIRM</name>
<dbReference type="RefSeq" id="WP_186895796.1">
    <property type="nucleotide sequence ID" value="NZ_JACOIH010000001.1"/>
</dbReference>
<dbReference type="Proteomes" id="UP000602181">
    <property type="component" value="Unassembled WGS sequence"/>
</dbReference>
<accession>A0ABR7AAM7</accession>
<dbReference type="SMART" id="SM00481">
    <property type="entry name" value="POLIIIAc"/>
    <property type="match status" value="1"/>
</dbReference>
<dbReference type="InterPro" id="IPR016195">
    <property type="entry name" value="Pol/histidinol_Pase-like"/>
</dbReference>
<dbReference type="Gene3D" id="3.20.20.140">
    <property type="entry name" value="Metal-dependent hydrolases"/>
    <property type="match status" value="1"/>
</dbReference>
<protein>
    <submittedName>
        <fullName evidence="2">PHP domain-containing protein</fullName>
    </submittedName>
</protein>
<gene>
    <name evidence="2" type="ORF">H8R05_01105</name>
</gene>
<dbReference type="InterPro" id="IPR052018">
    <property type="entry name" value="PHP_domain"/>
</dbReference>
<evidence type="ECO:0000313" key="3">
    <source>
        <dbReference type="Proteomes" id="UP000602181"/>
    </source>
</evidence>
<organism evidence="2 3">
    <name type="scientific">Anaerotruncus massiliensis</name>
    <name type="common">ex Togo et al. 2019</name>
    <dbReference type="NCBI Taxonomy" id="1673720"/>
    <lineage>
        <taxon>Bacteria</taxon>
        <taxon>Bacillati</taxon>
        <taxon>Bacillota</taxon>
        <taxon>Clostridia</taxon>
        <taxon>Eubacteriales</taxon>
        <taxon>Oscillospiraceae</taxon>
        <taxon>Anaerotruncus</taxon>
    </lineage>
</organism>
<dbReference type="Gene3D" id="1.10.150.650">
    <property type="match status" value="1"/>
</dbReference>